<name>A0ABM4UNG9_COFAR</name>
<protein>
    <recommendedName>
        <fullName evidence="2">DUF8003 domain-containing protein</fullName>
    </recommendedName>
</protein>
<evidence type="ECO:0000313" key="4">
    <source>
        <dbReference type="RefSeq" id="XP_071908838.1"/>
    </source>
</evidence>
<dbReference type="PANTHER" id="PTHR31513">
    <property type="entry name" value="EPHRIN TYPE-B RECEPTOR"/>
    <property type="match status" value="1"/>
</dbReference>
<gene>
    <name evidence="4" type="primary">LOC140008434</name>
</gene>
<feature type="transmembrane region" description="Helical" evidence="1">
    <location>
        <begin position="1359"/>
        <end position="1381"/>
    </location>
</feature>
<dbReference type="PANTHER" id="PTHR31513:SF10">
    <property type="entry name" value="TYROSINE-PROTEIN KINASE EPHRIN TYPE A_B RECEPTOR-LIKE DOMAIN-CONTAINING PROTEIN"/>
    <property type="match status" value="1"/>
</dbReference>
<keyword evidence="1" id="KW-0472">Membrane</keyword>
<dbReference type="GeneID" id="140008434"/>
<proteinExistence type="predicted"/>
<organism evidence="3 4">
    <name type="scientific">Coffea arabica</name>
    <name type="common">Arabian coffee</name>
    <dbReference type="NCBI Taxonomy" id="13443"/>
    <lineage>
        <taxon>Eukaryota</taxon>
        <taxon>Viridiplantae</taxon>
        <taxon>Streptophyta</taxon>
        <taxon>Embryophyta</taxon>
        <taxon>Tracheophyta</taxon>
        <taxon>Spermatophyta</taxon>
        <taxon>Magnoliopsida</taxon>
        <taxon>eudicotyledons</taxon>
        <taxon>Gunneridae</taxon>
        <taxon>Pentapetalae</taxon>
        <taxon>asterids</taxon>
        <taxon>lamiids</taxon>
        <taxon>Gentianales</taxon>
        <taxon>Rubiaceae</taxon>
        <taxon>Ixoroideae</taxon>
        <taxon>Gardenieae complex</taxon>
        <taxon>Bertiereae - Coffeeae clade</taxon>
        <taxon>Coffeeae</taxon>
        <taxon>Coffea</taxon>
    </lineage>
</organism>
<reference evidence="4" key="1">
    <citation type="submission" date="2025-08" db="UniProtKB">
        <authorList>
            <consortium name="RefSeq"/>
        </authorList>
    </citation>
    <scope>IDENTIFICATION</scope>
    <source>
        <tissue evidence="4">Leaves</tissue>
    </source>
</reference>
<feature type="transmembrane region" description="Helical" evidence="1">
    <location>
        <begin position="1291"/>
        <end position="1312"/>
    </location>
</feature>
<accession>A0ABM4UNG9</accession>
<evidence type="ECO:0000256" key="1">
    <source>
        <dbReference type="SAM" id="Phobius"/>
    </source>
</evidence>
<keyword evidence="3" id="KW-1185">Reference proteome</keyword>
<feature type="transmembrane region" description="Helical" evidence="1">
    <location>
        <begin position="885"/>
        <end position="910"/>
    </location>
</feature>
<dbReference type="InterPro" id="IPR058316">
    <property type="entry name" value="DUF8003"/>
</dbReference>
<dbReference type="SMART" id="SM01411">
    <property type="entry name" value="Ephrin_rec_like"/>
    <property type="match status" value="1"/>
</dbReference>
<feature type="transmembrane region" description="Helical" evidence="1">
    <location>
        <begin position="1319"/>
        <end position="1339"/>
    </location>
</feature>
<dbReference type="Pfam" id="PF26010">
    <property type="entry name" value="DUF8003"/>
    <property type="match status" value="1"/>
</dbReference>
<dbReference type="Proteomes" id="UP001652660">
    <property type="component" value="Chromosome 6c"/>
</dbReference>
<feature type="domain" description="DUF8003" evidence="2">
    <location>
        <begin position="805"/>
        <end position="879"/>
    </location>
</feature>
<keyword evidence="1" id="KW-0812">Transmembrane</keyword>
<keyword evidence="1" id="KW-1133">Transmembrane helix</keyword>
<dbReference type="RefSeq" id="XP_071908838.1">
    <property type="nucleotide sequence ID" value="XM_072052737.1"/>
</dbReference>
<evidence type="ECO:0000313" key="3">
    <source>
        <dbReference type="Proteomes" id="UP001652660"/>
    </source>
</evidence>
<feature type="transmembrane region" description="Helical" evidence="1">
    <location>
        <begin position="1015"/>
        <end position="1033"/>
    </location>
</feature>
<evidence type="ECO:0000259" key="2">
    <source>
        <dbReference type="Pfam" id="PF26010"/>
    </source>
</evidence>
<sequence length="1449" mass="156967">MHLLVFRRLFEMPPPFFRRLTFLLTFHLTILNPSFPPASASPSDFSIIDYDTASDLFHRDYSPPTPPAPPHPPPLSCEDLKGIGSLNTTCQLNYSLNFTNDIYVPGDGNLFILQGVVLACPSSGCSIVVNITGEFRLNPSAKIVAGSVYIEAGNATLFTGSVINSTALGGEPSIITGTPTEAQGAGGGYGGRGASCVMDNKKLPEDVWGGDAYGWDWLMEPWSYGSKGGTTSKEDDYGGKGGGRIWIQVKDSVDVSGVLLADGGDGGTKGGGGSGGSIYVKTRKMSGSGRISASGGNGFAGGGGGRVSVNAFSRHDDPTLLVHGGRSFGCPTNAGAAGTFYDAVPRRLMINNQNMSTDTDTLLLAFPNQPLWTNVYILNRARATVPLLWSRVQVQGQLSLSCGAALTFGLVHYALSEFELMAEELLMSDSVIKIYGALRMSVKIYLMLNSKMLINGDGDAIVATSLLEASNLVVLKGSSMIHSNANLGVHGQGSLNLTGPGDLIEAQHLVLSLFYSISVGPGSVLRGPMQNASKSYMASNLQCHLRDCPVELLHPPEDCNVNASLSFTLQICRVEDVIVEGLVEGSIIHFHWVRTVVVKPSGEISASGLGCIGGLGRGEVLPSGLSSGAGHGGRGGDTFYDGSYIAGGSVYGDADLPCQLGSGSGNDSLPDAAAGGGIIVMGSLEHSLSLLSVYGSLKANGENKAKYSRKLEGETISEAGGGGGSGGTILLFLHNLALGDSSAISVVGGLGSSNGGGGGGGRVHFHWSDMSMGDEYLPAAIVKGTINIGGGFGRGMGQNGENGTVSGKACPKGLYGIFCQECPIGTYKNVSGSDQALCHKCPFHELPRRATYVAVRGGATETPCAYMCVSDRYHMPNCYTALEDLIYAFGGPWLFGFILLSLLVLLALVLSIARMKFVCADELPDRVPTRRASPIDRSFPFLESLNEVLETNRTEESQSHVHRMYFMGANTFWEPWHLHHSPPKEVKEIVYEDAFNRFVDEINCLAYYHWWEGSVYSIFSVFMYPLAWSWLQFRRKKKIQQLREFVRSEYDHACLRSCRSRALYEGLKVAATSDVMLAYVDFFLGGDEKRDDLPPCLHQRFPMSVVFGGDGSYMAPFSLQSDNILTCLISQSVPPTIWYRLVAGLNAHLRLVRRGHFRATFNPVICWLETHANPTLKSHGVRVDLACFQPSASGYRQFGLLVCTIESEALRSAVDRPDKHSLLEKQSSLPGTRWRKALDLVRVNEPAISHKRISEEILITKNLQMLNEKMTISFPFYYIIRNTKPIGHQDLVGLVISVLLLGDVSLVLLTLLQLYSSSVLDFFLVLFILPLGILLPFPAGINALFSHGPRRSAGFMRGYALWNITSVINVVVAFVCGFVHFKTQSSSNKKHWNIQSWNFTLDESGWWMLPSGLLLCKIFQARLINYHVANLEVQDRTLYSNDPDAFWRS</sequence>